<dbReference type="Gene3D" id="3.40.50.300">
    <property type="entry name" value="P-loop containing nucleotide triphosphate hydrolases"/>
    <property type="match status" value="1"/>
</dbReference>
<dbReference type="GO" id="GO:0015188">
    <property type="term" value="F:L-isoleucine transmembrane transporter activity"/>
    <property type="evidence" value="ECO:0007669"/>
    <property type="project" value="TreeGrafter"/>
</dbReference>
<dbReference type="GO" id="GO:0016887">
    <property type="term" value="F:ATP hydrolysis activity"/>
    <property type="evidence" value="ECO:0007669"/>
    <property type="project" value="InterPro"/>
</dbReference>
<dbReference type="InterPro" id="IPR027417">
    <property type="entry name" value="P-loop_NTPase"/>
</dbReference>
<dbReference type="Pfam" id="PF12399">
    <property type="entry name" value="BCA_ABC_TP_C"/>
    <property type="match status" value="1"/>
</dbReference>
<dbReference type="Pfam" id="PF00005">
    <property type="entry name" value="ABC_tran"/>
    <property type="match status" value="1"/>
</dbReference>
<keyword evidence="3 5" id="KW-0067">ATP-binding</keyword>
<proteinExistence type="predicted"/>
<dbReference type="InterPro" id="IPR003439">
    <property type="entry name" value="ABC_transporter-like_ATP-bd"/>
</dbReference>
<dbReference type="SMART" id="SM00382">
    <property type="entry name" value="AAA"/>
    <property type="match status" value="1"/>
</dbReference>
<reference evidence="5 6" key="1">
    <citation type="submission" date="2016-10" db="EMBL/GenBank/DDBJ databases">
        <authorList>
            <person name="de Groot N.N."/>
        </authorList>
    </citation>
    <scope>NUCLEOTIDE SEQUENCE [LARGE SCALE GENOMIC DNA]</scope>
    <source>
        <strain evidence="5 6">DSM 22012</strain>
    </source>
</reference>
<feature type="domain" description="ABC transporter" evidence="4">
    <location>
        <begin position="7"/>
        <end position="238"/>
    </location>
</feature>
<dbReference type="EMBL" id="FNVQ01000001">
    <property type="protein sequence ID" value="SEG17081.1"/>
    <property type="molecule type" value="Genomic_DNA"/>
</dbReference>
<accession>A0A1H5XZE8</accession>
<dbReference type="GO" id="GO:0015192">
    <property type="term" value="F:L-phenylalanine transmembrane transporter activity"/>
    <property type="evidence" value="ECO:0007669"/>
    <property type="project" value="TreeGrafter"/>
</dbReference>
<dbReference type="InterPro" id="IPR003593">
    <property type="entry name" value="AAA+_ATPase"/>
</dbReference>
<dbReference type="Proteomes" id="UP000236745">
    <property type="component" value="Unassembled WGS sequence"/>
</dbReference>
<evidence type="ECO:0000313" key="5">
    <source>
        <dbReference type="EMBL" id="SEG17081.1"/>
    </source>
</evidence>
<name>A0A1H5XZE8_9GAMM</name>
<keyword evidence="1" id="KW-0813">Transport</keyword>
<dbReference type="PANTHER" id="PTHR45772">
    <property type="entry name" value="CONSERVED COMPONENT OF ABC TRANSPORTER FOR NATURAL AMINO ACIDS-RELATED"/>
    <property type="match status" value="1"/>
</dbReference>
<dbReference type="InterPro" id="IPR051120">
    <property type="entry name" value="ABC_AA/LPS_Transport"/>
</dbReference>
<dbReference type="PANTHER" id="PTHR45772:SF7">
    <property type="entry name" value="AMINO ACID ABC TRANSPORTER ATP-BINDING PROTEIN"/>
    <property type="match status" value="1"/>
</dbReference>
<protein>
    <submittedName>
        <fullName evidence="5">Amino acid/amide ABC transporter ATP-binding protein 1, HAAT family</fullName>
    </submittedName>
</protein>
<evidence type="ECO:0000256" key="2">
    <source>
        <dbReference type="ARBA" id="ARBA00022741"/>
    </source>
</evidence>
<evidence type="ECO:0000256" key="1">
    <source>
        <dbReference type="ARBA" id="ARBA00022448"/>
    </source>
</evidence>
<dbReference type="OrthoDB" id="9780942at2"/>
<keyword evidence="2" id="KW-0547">Nucleotide-binding</keyword>
<dbReference type="RefSeq" id="WP_104002452.1">
    <property type="nucleotide sequence ID" value="NZ_FNVQ01000001.1"/>
</dbReference>
<dbReference type="GO" id="GO:1903805">
    <property type="term" value="P:L-valine import across plasma membrane"/>
    <property type="evidence" value="ECO:0007669"/>
    <property type="project" value="TreeGrafter"/>
</dbReference>
<dbReference type="GO" id="GO:0005886">
    <property type="term" value="C:plasma membrane"/>
    <property type="evidence" value="ECO:0007669"/>
    <property type="project" value="TreeGrafter"/>
</dbReference>
<dbReference type="GO" id="GO:0015808">
    <property type="term" value="P:L-alanine transport"/>
    <property type="evidence" value="ECO:0007669"/>
    <property type="project" value="TreeGrafter"/>
</dbReference>
<dbReference type="GO" id="GO:0005304">
    <property type="term" value="F:L-valine transmembrane transporter activity"/>
    <property type="evidence" value="ECO:0007669"/>
    <property type="project" value="TreeGrafter"/>
</dbReference>
<evidence type="ECO:0000256" key="3">
    <source>
        <dbReference type="ARBA" id="ARBA00022840"/>
    </source>
</evidence>
<sequence length="240" mass="26259">MIQVPFFSVRDLVVDYGGVRAIDGVHLEINKGEIRGLIGPNGAGKSTFIDAVTGRRIPTAGQVQLGGEDITQLAVVARRMRGVSRSFQRTSIFHDMNVLEQVFLASHQAQAKDPERDAVAILEELDLLQYADWRAGDLGYGQQRRLDLALALVGSPSVLLLDEPMAGLTVTESRDLAQHLKRLARERNVTVLLVEHDMEVVFGISDRVTVLELGKPLAEGTPDEIRANPKVREAYLGSAA</sequence>
<organism evidence="5 6">
    <name type="scientific">Marinobacterium lutimaris</name>
    <dbReference type="NCBI Taxonomy" id="568106"/>
    <lineage>
        <taxon>Bacteria</taxon>
        <taxon>Pseudomonadati</taxon>
        <taxon>Pseudomonadota</taxon>
        <taxon>Gammaproteobacteria</taxon>
        <taxon>Oceanospirillales</taxon>
        <taxon>Oceanospirillaceae</taxon>
        <taxon>Marinobacterium</taxon>
    </lineage>
</organism>
<dbReference type="AlphaFoldDB" id="A0A1H5XZE8"/>
<dbReference type="SUPFAM" id="SSF52540">
    <property type="entry name" value="P-loop containing nucleoside triphosphate hydrolases"/>
    <property type="match status" value="1"/>
</dbReference>
<evidence type="ECO:0000259" key="4">
    <source>
        <dbReference type="PROSITE" id="PS50893"/>
    </source>
</evidence>
<evidence type="ECO:0000313" key="6">
    <source>
        <dbReference type="Proteomes" id="UP000236745"/>
    </source>
</evidence>
<dbReference type="GO" id="GO:1903806">
    <property type="term" value="P:L-isoleucine import across plasma membrane"/>
    <property type="evidence" value="ECO:0007669"/>
    <property type="project" value="TreeGrafter"/>
</dbReference>
<dbReference type="GO" id="GO:0042941">
    <property type="term" value="P:D-alanine transmembrane transport"/>
    <property type="evidence" value="ECO:0007669"/>
    <property type="project" value="TreeGrafter"/>
</dbReference>
<gene>
    <name evidence="5" type="ORF">SAMN05444390_1011560</name>
</gene>
<dbReference type="GO" id="GO:0005524">
    <property type="term" value="F:ATP binding"/>
    <property type="evidence" value="ECO:0007669"/>
    <property type="project" value="UniProtKB-KW"/>
</dbReference>
<dbReference type="CDD" id="cd03219">
    <property type="entry name" value="ABC_Mj1267_LivG_branched"/>
    <property type="match status" value="1"/>
</dbReference>
<keyword evidence="6" id="KW-1185">Reference proteome</keyword>
<dbReference type="PROSITE" id="PS50893">
    <property type="entry name" value="ABC_TRANSPORTER_2"/>
    <property type="match status" value="1"/>
</dbReference>
<dbReference type="InterPro" id="IPR032823">
    <property type="entry name" value="BCA_ABC_TP_C"/>
</dbReference>